<feature type="transmembrane region" description="Helical" evidence="7">
    <location>
        <begin position="69"/>
        <end position="93"/>
    </location>
</feature>
<keyword evidence="2 7" id="KW-0813">Transport</keyword>
<dbReference type="InterPro" id="IPR050366">
    <property type="entry name" value="BP-dependent_transpt_permease"/>
</dbReference>
<dbReference type="PROSITE" id="PS50928">
    <property type="entry name" value="ABC_TM1"/>
    <property type="match status" value="1"/>
</dbReference>
<evidence type="ECO:0000256" key="4">
    <source>
        <dbReference type="ARBA" id="ARBA00022692"/>
    </source>
</evidence>
<accession>A0A0W0GJV0</accession>
<dbReference type="Proteomes" id="UP000053947">
    <property type="component" value="Unassembled WGS sequence"/>
</dbReference>
<sequence length="269" mass="28533">MKRLSTVLGGIIIVGLIGTAVSAELLPIRDPLLQDASARLLPPGAEYFFGTDNYGRDVFSRVIFGARSALYVAIASVSLATFAGVIIGAVTGTRGGALDGFTQRVNTAMLGFPTLVLAVVLITVLGPSPNGVLIGIAVGVFPQMVRLSHAITVSVKTEEYVRFTTSMGLTPWRIAVRRIMPRIASPVLAYATGYIGIALILESALSFLGLGVPPPTPSWGGMLLEGRLYMEAAPWLAVAPGLTLCAAVFAFVFVGDYVRDLLDPRNRRR</sequence>
<dbReference type="GO" id="GO:0055085">
    <property type="term" value="P:transmembrane transport"/>
    <property type="evidence" value="ECO:0007669"/>
    <property type="project" value="InterPro"/>
</dbReference>
<feature type="transmembrane region" description="Helical" evidence="7">
    <location>
        <begin position="187"/>
        <end position="212"/>
    </location>
</feature>
<dbReference type="SUPFAM" id="SSF161098">
    <property type="entry name" value="MetI-like"/>
    <property type="match status" value="1"/>
</dbReference>
<comment type="subcellular location">
    <subcellularLocation>
        <location evidence="1 7">Cell membrane</location>
        <topology evidence="1 7">Multi-pass membrane protein</topology>
    </subcellularLocation>
</comment>
<dbReference type="Pfam" id="PF00528">
    <property type="entry name" value="BPD_transp_1"/>
    <property type="match status" value="1"/>
</dbReference>
<comment type="similarity">
    <text evidence="7">Belongs to the binding-protein-dependent transport system permease family.</text>
</comment>
<keyword evidence="5 7" id="KW-1133">Transmembrane helix</keyword>
<dbReference type="PANTHER" id="PTHR43386:SF25">
    <property type="entry name" value="PEPTIDE ABC TRANSPORTER PERMEASE PROTEIN"/>
    <property type="match status" value="1"/>
</dbReference>
<feature type="domain" description="ABC transmembrane type-1" evidence="8">
    <location>
        <begin position="66"/>
        <end position="255"/>
    </location>
</feature>
<dbReference type="OrthoDB" id="9776213at2"/>
<evidence type="ECO:0000259" key="8">
    <source>
        <dbReference type="PROSITE" id="PS50928"/>
    </source>
</evidence>
<protein>
    <submittedName>
        <fullName evidence="9">ABC-type dipeptide/oligopeptide/nickel transport system, permease component</fullName>
    </submittedName>
</protein>
<keyword evidence="6 7" id="KW-0472">Membrane</keyword>
<evidence type="ECO:0000256" key="1">
    <source>
        <dbReference type="ARBA" id="ARBA00004651"/>
    </source>
</evidence>
<proteinExistence type="inferred from homology"/>
<name>A0A0W0GJV0_9CHLR</name>
<feature type="transmembrane region" description="Helical" evidence="7">
    <location>
        <begin position="105"/>
        <end position="126"/>
    </location>
</feature>
<gene>
    <name evidence="9" type="ORF">DEALK_16850</name>
</gene>
<dbReference type="AlphaFoldDB" id="A0A0W0GJV0"/>
<keyword evidence="4 7" id="KW-0812">Transmembrane</keyword>
<dbReference type="CDD" id="cd06261">
    <property type="entry name" value="TM_PBP2"/>
    <property type="match status" value="1"/>
</dbReference>
<evidence type="ECO:0000256" key="7">
    <source>
        <dbReference type="RuleBase" id="RU363032"/>
    </source>
</evidence>
<reference evidence="9 10" key="1">
    <citation type="submission" date="2015-06" db="EMBL/GenBank/DDBJ databases">
        <title>Genome sequence of the organohalide-respiring Dehalogenimonas alkenigignens type strain (IP3-3T).</title>
        <authorList>
            <person name="Key T.A."/>
            <person name="Richmond D.P."/>
            <person name="Bowman K.S."/>
            <person name="Cho Y.-J."/>
            <person name="Chun J."/>
            <person name="da Costa M.S."/>
            <person name="Rainey F.A."/>
            <person name="Moe W.M."/>
        </authorList>
    </citation>
    <scope>NUCLEOTIDE SEQUENCE [LARGE SCALE GENOMIC DNA]</scope>
    <source>
        <strain evidence="9 10">IP3-3</strain>
    </source>
</reference>
<keyword evidence="10" id="KW-1185">Reference proteome</keyword>
<evidence type="ECO:0000256" key="2">
    <source>
        <dbReference type="ARBA" id="ARBA00022448"/>
    </source>
</evidence>
<feature type="transmembrane region" description="Helical" evidence="7">
    <location>
        <begin position="232"/>
        <end position="258"/>
    </location>
</feature>
<dbReference type="InterPro" id="IPR035906">
    <property type="entry name" value="MetI-like_sf"/>
</dbReference>
<dbReference type="Gene3D" id="1.10.3720.10">
    <property type="entry name" value="MetI-like"/>
    <property type="match status" value="1"/>
</dbReference>
<dbReference type="InterPro" id="IPR000515">
    <property type="entry name" value="MetI-like"/>
</dbReference>
<dbReference type="STRING" id="1217799.DEALK_16850"/>
<organism evidence="9 10">
    <name type="scientific">Dehalogenimonas alkenigignens</name>
    <dbReference type="NCBI Taxonomy" id="1217799"/>
    <lineage>
        <taxon>Bacteria</taxon>
        <taxon>Bacillati</taxon>
        <taxon>Chloroflexota</taxon>
        <taxon>Dehalococcoidia</taxon>
        <taxon>Dehalococcoidales</taxon>
        <taxon>Dehalococcoidaceae</taxon>
        <taxon>Dehalogenimonas</taxon>
    </lineage>
</organism>
<dbReference type="PANTHER" id="PTHR43386">
    <property type="entry name" value="OLIGOPEPTIDE TRANSPORT SYSTEM PERMEASE PROTEIN APPC"/>
    <property type="match status" value="1"/>
</dbReference>
<dbReference type="RefSeq" id="WP_058439766.1">
    <property type="nucleotide sequence ID" value="NZ_KQ758903.1"/>
</dbReference>
<evidence type="ECO:0000256" key="3">
    <source>
        <dbReference type="ARBA" id="ARBA00022475"/>
    </source>
</evidence>
<dbReference type="GO" id="GO:0005886">
    <property type="term" value="C:plasma membrane"/>
    <property type="evidence" value="ECO:0007669"/>
    <property type="project" value="UniProtKB-SubCell"/>
</dbReference>
<dbReference type="EMBL" id="LFDV01000002">
    <property type="protein sequence ID" value="KTB48838.1"/>
    <property type="molecule type" value="Genomic_DNA"/>
</dbReference>
<feature type="transmembrane region" description="Helical" evidence="7">
    <location>
        <begin position="132"/>
        <end position="153"/>
    </location>
</feature>
<evidence type="ECO:0000256" key="6">
    <source>
        <dbReference type="ARBA" id="ARBA00023136"/>
    </source>
</evidence>
<comment type="caution">
    <text evidence="9">The sequence shown here is derived from an EMBL/GenBank/DDBJ whole genome shotgun (WGS) entry which is preliminary data.</text>
</comment>
<evidence type="ECO:0000313" key="10">
    <source>
        <dbReference type="Proteomes" id="UP000053947"/>
    </source>
</evidence>
<evidence type="ECO:0000313" key="9">
    <source>
        <dbReference type="EMBL" id="KTB48838.1"/>
    </source>
</evidence>
<evidence type="ECO:0000256" key="5">
    <source>
        <dbReference type="ARBA" id="ARBA00022989"/>
    </source>
</evidence>
<keyword evidence="3" id="KW-1003">Cell membrane</keyword>